<keyword evidence="8 10" id="KW-1133">Transmembrane helix</keyword>
<reference evidence="11 12" key="1">
    <citation type="journal article" date="2016" name="Nat. Commun.">
        <title>Thousands of microbial genomes shed light on interconnected biogeochemical processes in an aquifer system.</title>
        <authorList>
            <person name="Anantharaman K."/>
            <person name="Brown C.T."/>
            <person name="Hug L.A."/>
            <person name="Sharon I."/>
            <person name="Castelle C.J."/>
            <person name="Probst A.J."/>
            <person name="Thomas B.C."/>
            <person name="Singh A."/>
            <person name="Wilkins M.J."/>
            <person name="Karaoz U."/>
            <person name="Brodie E.L."/>
            <person name="Williams K.H."/>
            <person name="Hubbard S.S."/>
            <person name="Banfield J.F."/>
        </authorList>
    </citation>
    <scope>NUCLEOTIDE SEQUENCE [LARGE SCALE GENOMIC DNA]</scope>
</reference>
<dbReference type="PANTHER" id="PTHR12468:SF2">
    <property type="entry name" value="GPI MANNOSYLTRANSFERASE 2"/>
    <property type="match status" value="1"/>
</dbReference>
<feature type="transmembrane region" description="Helical" evidence="10">
    <location>
        <begin position="107"/>
        <end position="126"/>
    </location>
</feature>
<keyword evidence="7" id="KW-0256">Endoplasmic reticulum</keyword>
<feature type="transmembrane region" description="Helical" evidence="10">
    <location>
        <begin position="294"/>
        <end position="316"/>
    </location>
</feature>
<evidence type="ECO:0000256" key="5">
    <source>
        <dbReference type="ARBA" id="ARBA00022679"/>
    </source>
</evidence>
<dbReference type="GO" id="GO:0016020">
    <property type="term" value="C:membrane"/>
    <property type="evidence" value="ECO:0007669"/>
    <property type="project" value="GOC"/>
</dbReference>
<evidence type="ECO:0000256" key="1">
    <source>
        <dbReference type="ARBA" id="ARBA00004477"/>
    </source>
</evidence>
<evidence type="ECO:0000313" key="12">
    <source>
        <dbReference type="Proteomes" id="UP000176902"/>
    </source>
</evidence>
<evidence type="ECO:0000256" key="4">
    <source>
        <dbReference type="ARBA" id="ARBA00022676"/>
    </source>
</evidence>
<comment type="subcellular location">
    <subcellularLocation>
        <location evidence="1">Endoplasmic reticulum membrane</location>
        <topology evidence="1">Multi-pass membrane protein</topology>
    </subcellularLocation>
</comment>
<accession>A0A1F5JPI5</accession>
<keyword evidence="6 10" id="KW-0812">Transmembrane</keyword>
<dbReference type="UniPathway" id="UPA00196"/>
<feature type="transmembrane region" description="Helical" evidence="10">
    <location>
        <begin position="323"/>
        <end position="340"/>
    </location>
</feature>
<evidence type="ECO:0000313" key="11">
    <source>
        <dbReference type="EMBL" id="OGE30468.1"/>
    </source>
</evidence>
<keyword evidence="5" id="KW-0808">Transferase</keyword>
<keyword evidence="4" id="KW-0328">Glycosyltransferase</keyword>
<dbReference type="AlphaFoldDB" id="A0A1F5JPI5"/>
<keyword evidence="3" id="KW-0337">GPI-anchor biosynthesis</keyword>
<comment type="pathway">
    <text evidence="2">Glycolipid biosynthesis; glycosylphosphatidylinositol-anchor biosynthesis.</text>
</comment>
<evidence type="ECO:0000256" key="3">
    <source>
        <dbReference type="ARBA" id="ARBA00022502"/>
    </source>
</evidence>
<gene>
    <name evidence="11" type="ORF">A3C59_00605</name>
</gene>
<dbReference type="GO" id="GO:0004376">
    <property type="term" value="F:GPI mannosyltransferase activity"/>
    <property type="evidence" value="ECO:0007669"/>
    <property type="project" value="InterPro"/>
</dbReference>
<dbReference type="GO" id="GO:0031501">
    <property type="term" value="C:mannosyltransferase complex"/>
    <property type="evidence" value="ECO:0007669"/>
    <property type="project" value="TreeGrafter"/>
</dbReference>
<protein>
    <recommendedName>
        <fullName evidence="13">Glycosyltransferase RgtA/B/C/D-like domain-containing protein</fullName>
    </recommendedName>
</protein>
<dbReference type="PANTHER" id="PTHR12468">
    <property type="entry name" value="GPI MANNOSYLTRANSFERASE 2"/>
    <property type="match status" value="1"/>
</dbReference>
<evidence type="ECO:0000256" key="6">
    <source>
        <dbReference type="ARBA" id="ARBA00022692"/>
    </source>
</evidence>
<dbReference type="Pfam" id="PF04188">
    <property type="entry name" value="Mannosyl_trans2"/>
    <property type="match status" value="1"/>
</dbReference>
<comment type="caution">
    <text evidence="11">The sequence shown here is derived from an EMBL/GenBank/DDBJ whole genome shotgun (WGS) entry which is preliminary data.</text>
</comment>
<dbReference type="InterPro" id="IPR007315">
    <property type="entry name" value="PIG-V/Gpi18"/>
</dbReference>
<proteinExistence type="predicted"/>
<feature type="transmembrane region" description="Helical" evidence="10">
    <location>
        <begin position="227"/>
        <end position="245"/>
    </location>
</feature>
<evidence type="ECO:0000256" key="2">
    <source>
        <dbReference type="ARBA" id="ARBA00004687"/>
    </source>
</evidence>
<organism evidence="11 12">
    <name type="scientific">Candidatus Daviesbacteria bacterium RIFCSPHIGHO2_02_FULL_36_13</name>
    <dbReference type="NCBI Taxonomy" id="1797768"/>
    <lineage>
        <taxon>Bacteria</taxon>
        <taxon>Candidatus Daviesiibacteriota</taxon>
    </lineage>
</organism>
<dbReference type="GO" id="GO:0006506">
    <property type="term" value="P:GPI anchor biosynthetic process"/>
    <property type="evidence" value="ECO:0007669"/>
    <property type="project" value="UniProtKB-UniPathway"/>
</dbReference>
<evidence type="ECO:0000256" key="10">
    <source>
        <dbReference type="SAM" id="Phobius"/>
    </source>
</evidence>
<evidence type="ECO:0000256" key="9">
    <source>
        <dbReference type="ARBA" id="ARBA00023136"/>
    </source>
</evidence>
<dbReference type="Proteomes" id="UP000176902">
    <property type="component" value="Unassembled WGS sequence"/>
</dbReference>
<feature type="transmembrane region" description="Helical" evidence="10">
    <location>
        <begin position="138"/>
        <end position="160"/>
    </location>
</feature>
<feature type="transmembrane region" description="Helical" evidence="10">
    <location>
        <begin position="180"/>
        <end position="206"/>
    </location>
</feature>
<evidence type="ECO:0000256" key="7">
    <source>
        <dbReference type="ARBA" id="ARBA00022824"/>
    </source>
</evidence>
<dbReference type="STRING" id="1797768.A3C59_00605"/>
<name>A0A1F5JPI5_9BACT</name>
<dbReference type="EMBL" id="MFCV01000047">
    <property type="protein sequence ID" value="OGE30468.1"/>
    <property type="molecule type" value="Genomic_DNA"/>
</dbReference>
<evidence type="ECO:0008006" key="13">
    <source>
        <dbReference type="Google" id="ProtNLM"/>
    </source>
</evidence>
<keyword evidence="9 10" id="KW-0472">Membrane</keyword>
<dbReference type="GO" id="GO:0000009">
    <property type="term" value="F:alpha-1,6-mannosyltransferase activity"/>
    <property type="evidence" value="ECO:0007669"/>
    <property type="project" value="InterPro"/>
</dbReference>
<feature type="transmembrane region" description="Helical" evidence="10">
    <location>
        <begin position="367"/>
        <end position="388"/>
    </location>
</feature>
<sequence>MFRKILSLFLVWRIGLFLTALLASFIIPVYGNSFPYANVALQVTNLPNWVWGFGGFDGVHYLRIAQNGYNAEFSQAFFPLYPVLINIFNVLPKNLTLDTRIFVDPTYFYIAFLISNIFLIASLWIFYKLTRIDFNHKIATGSMILLLSFPTAFYFGAIYTESLFLFLTLCSFYFARTNKFILAGITGALASATRIFGLLLVPALILEVYLKVKSREIKLKSKEFIKAVIGILIAPAGTIIYMWYLKINFSDPLYFLTSQPSFGAERSSTDIILLPQVFYRYIKIFATVPLQSHAFFSAALEFIFSVVILIAVILLFKKIRLSYFIFIIGCLIIPTLTGTLSSMPRYVLMSFLAFPLIVSALGNSFKYLLFSFIILQIVLLSLFIRGYWVA</sequence>
<evidence type="ECO:0000256" key="8">
    <source>
        <dbReference type="ARBA" id="ARBA00022989"/>
    </source>
</evidence>